<organism evidence="2">
    <name type="scientific">hydrothermal vent metagenome</name>
    <dbReference type="NCBI Taxonomy" id="652676"/>
    <lineage>
        <taxon>unclassified sequences</taxon>
        <taxon>metagenomes</taxon>
        <taxon>ecological metagenomes</taxon>
    </lineage>
</organism>
<dbReference type="PROSITE" id="PS51832">
    <property type="entry name" value="HD_GYP"/>
    <property type="match status" value="1"/>
</dbReference>
<dbReference type="PANTHER" id="PTHR45228">
    <property type="entry name" value="CYCLIC DI-GMP PHOSPHODIESTERASE TM_0186-RELATED"/>
    <property type="match status" value="1"/>
</dbReference>
<dbReference type="Gene3D" id="1.10.3210.10">
    <property type="entry name" value="Hypothetical protein af1432"/>
    <property type="match status" value="1"/>
</dbReference>
<dbReference type="PANTHER" id="PTHR45228:SF5">
    <property type="entry name" value="CYCLIC DI-GMP PHOSPHODIESTERASE VC_1348-RELATED"/>
    <property type="match status" value="1"/>
</dbReference>
<dbReference type="AlphaFoldDB" id="A0A3B1BWD9"/>
<protein>
    <submittedName>
        <fullName evidence="2">Response regulator receiver:Metal-dependent phosphohydrolase, HD subdomain</fullName>
    </submittedName>
</protein>
<dbReference type="InterPro" id="IPR052020">
    <property type="entry name" value="Cyclic_di-GMP/3'3'-cGAMP_PDE"/>
</dbReference>
<dbReference type="SUPFAM" id="SSF109604">
    <property type="entry name" value="HD-domain/PDEase-like"/>
    <property type="match status" value="1"/>
</dbReference>
<dbReference type="CDD" id="cd00077">
    <property type="entry name" value="HDc"/>
    <property type="match status" value="1"/>
</dbReference>
<evidence type="ECO:0000313" key="2">
    <source>
        <dbReference type="EMBL" id="VAX22656.1"/>
    </source>
</evidence>
<reference evidence="2" key="1">
    <citation type="submission" date="2018-06" db="EMBL/GenBank/DDBJ databases">
        <authorList>
            <person name="Zhirakovskaya E."/>
        </authorList>
    </citation>
    <scope>NUCLEOTIDE SEQUENCE</scope>
</reference>
<accession>A0A3B1BWD9</accession>
<dbReference type="Pfam" id="PF13487">
    <property type="entry name" value="HD_5"/>
    <property type="match status" value="1"/>
</dbReference>
<proteinExistence type="predicted"/>
<sequence>MPEETRKPHTKAGAAEPCSVAGGQTGGDLLCSLCGCPLEKGAGFTGSGKQYCCEGCYLGDKKYHYLKAELDNAYLAFAEALAKAVDIREHETGLHSKRVACHTMVLAKHFTDEKEKLRQIYWGSLLHDIGKIGISDKILLKKGSLTKKEWAEMEGHPERGFSILSTIPFMRSAADIVLSHEEHYDGSGYPNNLKGDDIPLGARIFSIIDTLDAMISDRSYRRGVSFDDSKNEIIQMGGSQFDPEVVEIFILEEVVLREMTDSKCGIVSLDFLHTHKTLEEDKCSMKSKTRRL</sequence>
<evidence type="ECO:0000259" key="1">
    <source>
        <dbReference type="PROSITE" id="PS51832"/>
    </source>
</evidence>
<gene>
    <name evidence="2" type="ORF">MNBD_NITROSPINAE02-1881</name>
</gene>
<dbReference type="EMBL" id="UOGE01000078">
    <property type="protein sequence ID" value="VAX22656.1"/>
    <property type="molecule type" value="Genomic_DNA"/>
</dbReference>
<dbReference type="InterPro" id="IPR037522">
    <property type="entry name" value="HD_GYP_dom"/>
</dbReference>
<dbReference type="SMART" id="SM00471">
    <property type="entry name" value="HDc"/>
    <property type="match status" value="1"/>
</dbReference>
<keyword evidence="2" id="KW-0378">Hydrolase</keyword>
<dbReference type="InterPro" id="IPR003607">
    <property type="entry name" value="HD/PDEase_dom"/>
</dbReference>
<dbReference type="GO" id="GO:0016787">
    <property type="term" value="F:hydrolase activity"/>
    <property type="evidence" value="ECO:0007669"/>
    <property type="project" value="UniProtKB-KW"/>
</dbReference>
<feature type="domain" description="HD-GYP" evidence="1">
    <location>
        <begin position="70"/>
        <end position="265"/>
    </location>
</feature>
<name>A0A3B1BWD9_9ZZZZ</name>